<name>A0A4R9LXW5_9LEPT</name>
<evidence type="ECO:0000313" key="1">
    <source>
        <dbReference type="EMBL" id="TGN18532.1"/>
    </source>
</evidence>
<dbReference type="OrthoDB" id="9821788at2"/>
<reference evidence="1" key="1">
    <citation type="journal article" date="2019" name="PLoS Negl. Trop. Dis.">
        <title>Revisiting the worldwide diversity of Leptospira species in the environment.</title>
        <authorList>
            <person name="Vincent A.T."/>
            <person name="Schiettekatte O."/>
            <person name="Bourhy P."/>
            <person name="Veyrier F.J."/>
            <person name="Picardeau M."/>
        </authorList>
    </citation>
    <scope>NUCLEOTIDE SEQUENCE [LARGE SCALE GENOMIC DNA]</scope>
    <source>
        <strain evidence="1">201300427</strain>
    </source>
</reference>
<evidence type="ECO:0000313" key="2">
    <source>
        <dbReference type="Proteomes" id="UP000298058"/>
    </source>
</evidence>
<protein>
    <submittedName>
        <fullName evidence="1">Uncharacterized protein</fullName>
    </submittedName>
</protein>
<organism evidence="1 2">
    <name type="scientific">Leptospira idonii</name>
    <dbReference type="NCBI Taxonomy" id="1193500"/>
    <lineage>
        <taxon>Bacteria</taxon>
        <taxon>Pseudomonadati</taxon>
        <taxon>Spirochaetota</taxon>
        <taxon>Spirochaetia</taxon>
        <taxon>Leptospirales</taxon>
        <taxon>Leptospiraceae</taxon>
        <taxon>Leptospira</taxon>
    </lineage>
</organism>
<dbReference type="EMBL" id="RQHW01000047">
    <property type="protein sequence ID" value="TGN18532.1"/>
    <property type="molecule type" value="Genomic_DNA"/>
</dbReference>
<accession>A0A4R9LXW5</accession>
<dbReference type="RefSeq" id="WP_135761215.1">
    <property type="nucleotide sequence ID" value="NZ_RQHW01000047.1"/>
</dbReference>
<comment type="caution">
    <text evidence="1">The sequence shown here is derived from an EMBL/GenBank/DDBJ whole genome shotgun (WGS) entry which is preliminary data.</text>
</comment>
<dbReference type="AlphaFoldDB" id="A0A4R9LXW5"/>
<gene>
    <name evidence="1" type="ORF">EHS15_14185</name>
</gene>
<proteinExistence type="predicted"/>
<sequence>MMPLPLLLPLFKNGNFSKLFSLAEGKGNSFSAESKTPVSILPSVSSPKLSVPVSGELTKQESLLLIRESIFQSSKMTEWRNITEKEDPTVKEWKPVWNFLFPGVAWTKNRSYWKDERKKRGWECFYRLEENTPKYFCIVFESLRTGKIWFFFSFPYEDETFFRLDIQTEKESSYELLQNNFFHISPLLTNVKEVEFHLADLANSLLSEESSLLGVYA</sequence>
<keyword evidence="2" id="KW-1185">Reference proteome</keyword>
<dbReference type="Proteomes" id="UP000298058">
    <property type="component" value="Unassembled WGS sequence"/>
</dbReference>